<dbReference type="SUPFAM" id="SSF117991">
    <property type="entry name" value="YbeD/HP0495-like"/>
    <property type="match status" value="1"/>
</dbReference>
<dbReference type="RefSeq" id="WP_015397343.1">
    <property type="nucleotide sequence ID" value="NC_020299.1"/>
</dbReference>
<name>M1LZZ1_9PROT</name>
<dbReference type="EMBL" id="CP003805">
    <property type="protein sequence ID" value="AGF48659.1"/>
    <property type="molecule type" value="Genomic_DNA"/>
</dbReference>
<reference evidence="1 2" key="1">
    <citation type="journal article" date="2013" name="Genome Biol. Evol.">
        <title>Genome evolution and phylogenomic analysis of candidatus kinetoplastibacterium, the betaproteobacterial endosymbionts of strigomonas and angomonas.</title>
        <authorList>
            <person name="Alves J.M."/>
            <person name="Serrano M.G."/>
            <person name="Maia da Silva F."/>
            <person name="Voegtly L.J."/>
            <person name="Matveyev A.V."/>
            <person name="Teixeira M.M."/>
            <person name="Camargo E.P."/>
            <person name="Buck G.A."/>
        </authorList>
    </citation>
    <scope>NUCLEOTIDE SEQUENCE [LARGE SCALE GENOMIC DNA]</scope>
    <source>
        <strain evidence="1 2">TCC290E</strain>
    </source>
</reference>
<dbReference type="Proteomes" id="UP000011541">
    <property type="component" value="Chromosome"/>
</dbReference>
<dbReference type="eggNOG" id="COG2921">
    <property type="taxonomic scope" value="Bacteria"/>
</dbReference>
<protein>
    <recommendedName>
        <fullName evidence="3">DUF493 domain-containing protein</fullName>
    </recommendedName>
</protein>
<dbReference type="KEGG" id="kon:CONE_0122"/>
<organism evidence="1 2">
    <name type="scientific">Candidatus Kinetoplastidibacterium stringomonadis TCC290E</name>
    <dbReference type="NCBI Taxonomy" id="1208920"/>
    <lineage>
        <taxon>Bacteria</taxon>
        <taxon>Pseudomonadati</taxon>
        <taxon>Pseudomonadota</taxon>
        <taxon>Betaproteobacteria</taxon>
        <taxon>Candidatus Kinetoplastidibacterium</taxon>
    </lineage>
</organism>
<dbReference type="InterPro" id="IPR007454">
    <property type="entry name" value="UPF0250_YbeD-like"/>
</dbReference>
<dbReference type="STRING" id="1208920.CONE_0122"/>
<dbReference type="Pfam" id="PF04359">
    <property type="entry name" value="DUF493"/>
    <property type="match status" value="1"/>
</dbReference>
<dbReference type="Gene3D" id="3.30.70.260">
    <property type="match status" value="1"/>
</dbReference>
<evidence type="ECO:0000313" key="1">
    <source>
        <dbReference type="EMBL" id="AGF48659.1"/>
    </source>
</evidence>
<evidence type="ECO:0008006" key="3">
    <source>
        <dbReference type="Google" id="ProtNLM"/>
    </source>
</evidence>
<evidence type="ECO:0000313" key="2">
    <source>
        <dbReference type="Proteomes" id="UP000011541"/>
    </source>
</evidence>
<proteinExistence type="predicted"/>
<dbReference type="HOGENOM" id="CLU_161438_1_2_4"/>
<dbReference type="InterPro" id="IPR027471">
    <property type="entry name" value="YbeD-like_sf"/>
</dbReference>
<keyword evidence="2" id="KW-1185">Reference proteome</keyword>
<dbReference type="AlphaFoldDB" id="M1LZZ1"/>
<sequence length="88" mass="10256">MYNTGTNIIYPNYFPIKIIGKNNPGFVDDIFSLLNSYEISIKYSCDKLTLSKSEKYISMTLNIYIVSREHFDSLYKLLYAHPNVSFII</sequence>
<gene>
    <name evidence="1" type="ORF">CONE_0122</name>
</gene>
<accession>M1LZZ1</accession>